<reference evidence="6 9" key="1">
    <citation type="submission" date="2023-07" db="EMBL/GenBank/DDBJ databases">
        <authorList>
            <person name="Peeters C."/>
        </authorList>
    </citation>
    <scope>NUCLEOTIDE SEQUENCE</scope>
    <source>
        <strain evidence="7 9">R-77569</strain>
        <strain evidence="6">R-77591</strain>
    </source>
</reference>
<keyword evidence="3" id="KW-0479">Metal-binding</keyword>
<name>A0AAD2AXE3_9RALS</name>
<evidence type="ECO:0000256" key="2">
    <source>
        <dbReference type="ARBA" id="ARBA00022621"/>
    </source>
</evidence>
<dbReference type="PANTHER" id="PTHR37164">
    <property type="entry name" value="BACTERIOHEMERYTHRIN"/>
    <property type="match status" value="1"/>
</dbReference>
<dbReference type="GO" id="GO:0005344">
    <property type="term" value="F:oxygen carrier activity"/>
    <property type="evidence" value="ECO:0007669"/>
    <property type="project" value="UniProtKB-KW"/>
</dbReference>
<keyword evidence="4" id="KW-0408">Iron</keyword>
<dbReference type="AlphaFoldDB" id="A0AAD2AXE3"/>
<dbReference type="Pfam" id="PF01814">
    <property type="entry name" value="Hemerythrin"/>
    <property type="match status" value="1"/>
</dbReference>
<dbReference type="Proteomes" id="UP001190452">
    <property type="component" value="Unassembled WGS sequence"/>
</dbReference>
<evidence type="ECO:0000313" key="8">
    <source>
        <dbReference type="Proteomes" id="UP001190002"/>
    </source>
</evidence>
<dbReference type="InterPro" id="IPR035938">
    <property type="entry name" value="Hemerythrin-like_sf"/>
</dbReference>
<dbReference type="Proteomes" id="UP001190002">
    <property type="component" value="Unassembled WGS sequence"/>
</dbReference>
<evidence type="ECO:0000256" key="3">
    <source>
        <dbReference type="ARBA" id="ARBA00022723"/>
    </source>
</evidence>
<keyword evidence="2" id="KW-0561">Oxygen transport</keyword>
<keyword evidence="2" id="KW-0813">Transport</keyword>
<proteinExistence type="inferred from homology"/>
<accession>A0AAD2AXE3</accession>
<evidence type="ECO:0000256" key="1">
    <source>
        <dbReference type="ARBA" id="ARBA00010587"/>
    </source>
</evidence>
<protein>
    <submittedName>
        <fullName evidence="6">Bacteriohemerythrin</fullName>
    </submittedName>
</protein>
<dbReference type="RefSeq" id="WP_063393010.1">
    <property type="nucleotide sequence ID" value="NZ_CATVWW010000002.1"/>
</dbReference>
<dbReference type="InterPro" id="IPR012827">
    <property type="entry name" value="Hemerythrin_metal-bd"/>
</dbReference>
<dbReference type="EMBL" id="CATVXE010000024">
    <property type="protein sequence ID" value="CAJ0694667.1"/>
    <property type="molecule type" value="Genomic_DNA"/>
</dbReference>
<gene>
    <name evidence="7" type="ORF">R77569_02610</name>
    <name evidence="6" type="ORF">R77591_04290</name>
</gene>
<evidence type="ECO:0000256" key="4">
    <source>
        <dbReference type="ARBA" id="ARBA00023004"/>
    </source>
</evidence>
<evidence type="ECO:0000313" key="7">
    <source>
        <dbReference type="EMBL" id="CAJ0874366.1"/>
    </source>
</evidence>
<evidence type="ECO:0000259" key="5">
    <source>
        <dbReference type="Pfam" id="PF01814"/>
    </source>
</evidence>
<dbReference type="Gene3D" id="1.20.120.50">
    <property type="entry name" value="Hemerythrin-like"/>
    <property type="match status" value="1"/>
</dbReference>
<keyword evidence="9" id="KW-1185">Reference proteome</keyword>
<dbReference type="GO" id="GO:0046872">
    <property type="term" value="F:metal ion binding"/>
    <property type="evidence" value="ECO:0007669"/>
    <property type="project" value="UniProtKB-KW"/>
</dbReference>
<dbReference type="InterPro" id="IPR016131">
    <property type="entry name" value="Haemerythrin_Fe_BS"/>
</dbReference>
<dbReference type="InterPro" id="IPR012312">
    <property type="entry name" value="Hemerythrin-like"/>
</dbReference>
<dbReference type="PANTHER" id="PTHR37164:SF1">
    <property type="entry name" value="BACTERIOHEMERYTHRIN"/>
    <property type="match status" value="1"/>
</dbReference>
<dbReference type="CDD" id="cd12107">
    <property type="entry name" value="Hemerythrin"/>
    <property type="match status" value="1"/>
</dbReference>
<dbReference type="NCBIfam" id="TIGR02481">
    <property type="entry name" value="hemeryth_dom"/>
    <property type="match status" value="1"/>
</dbReference>
<dbReference type="SUPFAM" id="SSF47188">
    <property type="entry name" value="Hemerythrin-like"/>
    <property type="match status" value="1"/>
</dbReference>
<comment type="similarity">
    <text evidence="1">Belongs to the hemerythrin family.</text>
</comment>
<dbReference type="NCBIfam" id="NF002522">
    <property type="entry name" value="PRK01917.1"/>
    <property type="match status" value="1"/>
</dbReference>
<sequence length="141" mass="15463">MPVIEWSEALQLGDAATDANHAEFCALLNAVADASDAQFIAALDAFIAHTEMHFADENAWMDAVEFPPRHCHRGEHDNVLALCREVRKRAAAGDMELGRRLVAELPAWFAQHVDVMDRMMTTYLAQFGPGARKNAAAEASA</sequence>
<feature type="domain" description="Hemerythrin-like" evidence="5">
    <location>
        <begin position="16"/>
        <end position="120"/>
    </location>
</feature>
<evidence type="ECO:0000313" key="9">
    <source>
        <dbReference type="Proteomes" id="UP001190452"/>
    </source>
</evidence>
<evidence type="ECO:0000313" key="6">
    <source>
        <dbReference type="EMBL" id="CAJ0694667.1"/>
    </source>
</evidence>
<dbReference type="PROSITE" id="PS00550">
    <property type="entry name" value="HEMERYTHRINS"/>
    <property type="match status" value="1"/>
</dbReference>
<organism evidence="6 8">
    <name type="scientific">Ralstonia mannitolilytica</name>
    <dbReference type="NCBI Taxonomy" id="105219"/>
    <lineage>
        <taxon>Bacteria</taxon>
        <taxon>Pseudomonadati</taxon>
        <taxon>Pseudomonadota</taxon>
        <taxon>Betaproteobacteria</taxon>
        <taxon>Burkholderiales</taxon>
        <taxon>Burkholderiaceae</taxon>
        <taxon>Ralstonia</taxon>
    </lineage>
</organism>
<dbReference type="InterPro" id="IPR050669">
    <property type="entry name" value="Hemerythrin"/>
</dbReference>
<dbReference type="EMBL" id="CAUDKV010000010">
    <property type="protein sequence ID" value="CAJ0874366.1"/>
    <property type="molecule type" value="Genomic_DNA"/>
</dbReference>
<comment type="caution">
    <text evidence="6">The sequence shown here is derived from an EMBL/GenBank/DDBJ whole genome shotgun (WGS) entry which is preliminary data.</text>
</comment>